<keyword evidence="3 6" id="KW-0808">Transferase</keyword>
<dbReference type="InterPro" id="IPR000089">
    <property type="entry name" value="Biotin_lipoyl"/>
</dbReference>
<dbReference type="Pfam" id="PF00198">
    <property type="entry name" value="2-oxoacid_dh"/>
    <property type="match status" value="1"/>
</dbReference>
<dbReference type="InterPro" id="IPR011053">
    <property type="entry name" value="Single_hybrid_motif"/>
</dbReference>
<dbReference type="PROSITE" id="PS51826">
    <property type="entry name" value="PSBD"/>
    <property type="match status" value="1"/>
</dbReference>
<comment type="similarity">
    <text evidence="2 6">Belongs to the 2-oxoacid dehydrogenase family.</text>
</comment>
<accession>A0A9D1PMU8</accession>
<feature type="domain" description="Peripheral subunit-binding (PSBD)" evidence="9">
    <location>
        <begin position="123"/>
        <end position="160"/>
    </location>
</feature>
<feature type="domain" description="Lipoyl-binding" evidence="8">
    <location>
        <begin position="2"/>
        <end position="77"/>
    </location>
</feature>
<dbReference type="GO" id="GO:0016407">
    <property type="term" value="F:acetyltransferase activity"/>
    <property type="evidence" value="ECO:0007669"/>
    <property type="project" value="TreeGrafter"/>
</dbReference>
<organism evidence="10 11">
    <name type="scientific">Candidatus Pseudogracilibacillus intestinigallinarum</name>
    <dbReference type="NCBI Taxonomy" id="2838742"/>
    <lineage>
        <taxon>Bacteria</taxon>
        <taxon>Bacillati</taxon>
        <taxon>Bacillota</taxon>
        <taxon>Bacilli</taxon>
        <taxon>Bacillales</taxon>
        <taxon>Bacillaceae</taxon>
        <taxon>Pseudogracilibacillus</taxon>
    </lineage>
</organism>
<evidence type="ECO:0000313" key="10">
    <source>
        <dbReference type="EMBL" id="HIV74299.1"/>
    </source>
</evidence>
<dbReference type="EMBL" id="DXHX01000062">
    <property type="protein sequence ID" value="HIV74299.1"/>
    <property type="molecule type" value="Genomic_DNA"/>
</dbReference>
<evidence type="ECO:0000256" key="7">
    <source>
        <dbReference type="SAM" id="MobiDB-lite"/>
    </source>
</evidence>
<dbReference type="InterPro" id="IPR001078">
    <property type="entry name" value="2-oxoacid_DH_actylTfrase"/>
</dbReference>
<dbReference type="AlphaFoldDB" id="A0A9D1PMU8"/>
<dbReference type="InterPro" id="IPR023213">
    <property type="entry name" value="CAT-like_dom_sf"/>
</dbReference>
<dbReference type="SUPFAM" id="SSF47005">
    <property type="entry name" value="Peripheral subunit-binding domain of 2-oxo acid dehydrogenase complex"/>
    <property type="match status" value="1"/>
</dbReference>
<evidence type="ECO:0000256" key="2">
    <source>
        <dbReference type="ARBA" id="ARBA00007317"/>
    </source>
</evidence>
<dbReference type="CDD" id="cd06849">
    <property type="entry name" value="lipoyl_domain"/>
    <property type="match status" value="1"/>
</dbReference>
<evidence type="ECO:0000259" key="8">
    <source>
        <dbReference type="PROSITE" id="PS50968"/>
    </source>
</evidence>
<proteinExistence type="inferred from homology"/>
<dbReference type="PANTHER" id="PTHR43178:SF5">
    <property type="entry name" value="LIPOAMIDE ACYLTRANSFERASE COMPONENT OF BRANCHED-CHAIN ALPHA-KETO ACID DEHYDROGENASE COMPLEX, MITOCHONDRIAL"/>
    <property type="match status" value="1"/>
</dbReference>
<evidence type="ECO:0000256" key="1">
    <source>
        <dbReference type="ARBA" id="ARBA00001938"/>
    </source>
</evidence>
<name>A0A9D1PMU8_9BACI</name>
<keyword evidence="5 6" id="KW-0012">Acyltransferase</keyword>
<protein>
    <recommendedName>
        <fullName evidence="6">Dihydrolipoamide acetyltransferase component of pyruvate dehydrogenase complex</fullName>
        <ecNumber evidence="6">2.3.1.-</ecNumber>
    </recommendedName>
</protein>
<dbReference type="GO" id="GO:0005737">
    <property type="term" value="C:cytoplasm"/>
    <property type="evidence" value="ECO:0007669"/>
    <property type="project" value="TreeGrafter"/>
</dbReference>
<dbReference type="InterPro" id="IPR050743">
    <property type="entry name" value="2-oxoacid_DH_E2_comp"/>
</dbReference>
<comment type="caution">
    <text evidence="10">The sequence shown here is derived from an EMBL/GenBank/DDBJ whole genome shotgun (WGS) entry which is preliminary data.</text>
</comment>
<evidence type="ECO:0000259" key="9">
    <source>
        <dbReference type="PROSITE" id="PS51826"/>
    </source>
</evidence>
<feature type="region of interest" description="Disordered" evidence="7">
    <location>
        <begin position="83"/>
        <end position="107"/>
    </location>
</feature>
<dbReference type="Proteomes" id="UP000823937">
    <property type="component" value="Unassembled WGS sequence"/>
</dbReference>
<dbReference type="PROSITE" id="PS50968">
    <property type="entry name" value="BIOTINYL_LIPOYL"/>
    <property type="match status" value="1"/>
</dbReference>
<reference evidence="10" key="1">
    <citation type="journal article" date="2021" name="PeerJ">
        <title>Extensive microbial diversity within the chicken gut microbiome revealed by metagenomics and culture.</title>
        <authorList>
            <person name="Gilroy R."/>
            <person name="Ravi A."/>
            <person name="Getino M."/>
            <person name="Pursley I."/>
            <person name="Horton D.L."/>
            <person name="Alikhan N.F."/>
            <person name="Baker D."/>
            <person name="Gharbi K."/>
            <person name="Hall N."/>
            <person name="Watson M."/>
            <person name="Adriaenssens E.M."/>
            <person name="Foster-Nyarko E."/>
            <person name="Jarju S."/>
            <person name="Secka A."/>
            <person name="Antonio M."/>
            <person name="Oren A."/>
            <person name="Chaudhuri R.R."/>
            <person name="La Ragione R."/>
            <person name="Hildebrand F."/>
            <person name="Pallen M.J."/>
        </authorList>
    </citation>
    <scope>NUCLEOTIDE SEQUENCE</scope>
    <source>
        <strain evidence="10">CHK169-2315</strain>
    </source>
</reference>
<dbReference type="SUPFAM" id="SSF52777">
    <property type="entry name" value="CoA-dependent acyltransferases"/>
    <property type="match status" value="1"/>
</dbReference>
<dbReference type="SUPFAM" id="SSF51230">
    <property type="entry name" value="Single hybrid motif"/>
    <property type="match status" value="1"/>
</dbReference>
<dbReference type="Gene3D" id="2.40.50.100">
    <property type="match status" value="1"/>
</dbReference>
<dbReference type="EC" id="2.3.1.-" evidence="6"/>
<evidence type="ECO:0000256" key="3">
    <source>
        <dbReference type="ARBA" id="ARBA00022679"/>
    </source>
</evidence>
<evidence type="ECO:0000256" key="6">
    <source>
        <dbReference type="RuleBase" id="RU003423"/>
    </source>
</evidence>
<keyword evidence="4 6" id="KW-0450">Lipoyl</keyword>
<dbReference type="Gene3D" id="3.30.559.10">
    <property type="entry name" value="Chloramphenicol acetyltransferase-like domain"/>
    <property type="match status" value="1"/>
</dbReference>
<dbReference type="GO" id="GO:0031405">
    <property type="term" value="F:lipoic acid binding"/>
    <property type="evidence" value="ECO:0007669"/>
    <property type="project" value="TreeGrafter"/>
</dbReference>
<reference evidence="10" key="2">
    <citation type="submission" date="2021-04" db="EMBL/GenBank/DDBJ databases">
        <authorList>
            <person name="Gilroy R."/>
        </authorList>
    </citation>
    <scope>NUCLEOTIDE SEQUENCE</scope>
    <source>
        <strain evidence="10">CHK169-2315</strain>
    </source>
</reference>
<dbReference type="PANTHER" id="PTHR43178">
    <property type="entry name" value="DIHYDROLIPOAMIDE ACETYLTRANSFERASE COMPONENT OF PYRUVATE DEHYDROGENASE COMPLEX"/>
    <property type="match status" value="1"/>
</dbReference>
<comment type="cofactor">
    <cofactor evidence="1 6">
        <name>(R)-lipoate</name>
        <dbReference type="ChEBI" id="CHEBI:83088"/>
    </cofactor>
</comment>
<evidence type="ECO:0000256" key="5">
    <source>
        <dbReference type="ARBA" id="ARBA00023315"/>
    </source>
</evidence>
<dbReference type="Pfam" id="PF00364">
    <property type="entry name" value="Biotin_lipoyl"/>
    <property type="match status" value="1"/>
</dbReference>
<evidence type="ECO:0000313" key="11">
    <source>
        <dbReference type="Proteomes" id="UP000823937"/>
    </source>
</evidence>
<gene>
    <name evidence="10" type="ORF">H9895_04370</name>
</gene>
<evidence type="ECO:0000256" key="4">
    <source>
        <dbReference type="ARBA" id="ARBA00022823"/>
    </source>
</evidence>
<dbReference type="InterPro" id="IPR036625">
    <property type="entry name" value="E3-bd_dom_sf"/>
</dbReference>
<sequence length="411" mass="45146">MAENIVMPKLGMTMTEGTVEEWLKEEGDQVEKGDGIFTISSEKLTQEVEATSSGTLLKQVIAAGDTATVGATIAIIGEEGEDVKEKVSMEDAPEEMSEQKENDSVPSPKIVEDHQEVSGERIFITPLARKMAKEKELDINRIKGTGGNNRITKQDIIRVEQYGYDIEISMKEDVTERVVPSNIGAGLPSMRKAIAQNMMKSLHSTAQLTLHRKARANELIAFQQELRELLQGEAEDLKLTITTFITKAVVLALKDFPKINATYQNGELLEHEDVHVGIATSLSDGLLVPVIENAQYKSIGELDKAIRDVSWKARQGELTSNLLSGSTFTITNMGATGIEYFTPILNVNEVGILGVGAFQESLILSQEGQVEKQQSIPFSLTFDHQVLDGADAAEFLTLIVRYIEKPSLLLI</sequence>
<dbReference type="InterPro" id="IPR004167">
    <property type="entry name" value="PSBD"/>
</dbReference>
<dbReference type="Pfam" id="PF02817">
    <property type="entry name" value="E3_binding"/>
    <property type="match status" value="1"/>
</dbReference>
<dbReference type="Gene3D" id="4.10.320.10">
    <property type="entry name" value="E3-binding domain"/>
    <property type="match status" value="1"/>
</dbReference>